<name>A0A4C1X6E3_EUMVA</name>
<protein>
    <submittedName>
        <fullName evidence="1">Uncharacterized protein</fullName>
    </submittedName>
</protein>
<reference evidence="1 2" key="1">
    <citation type="journal article" date="2019" name="Commun. Biol.">
        <title>The bagworm genome reveals a unique fibroin gene that provides high tensile strength.</title>
        <authorList>
            <person name="Kono N."/>
            <person name="Nakamura H."/>
            <person name="Ohtoshi R."/>
            <person name="Tomita M."/>
            <person name="Numata K."/>
            <person name="Arakawa K."/>
        </authorList>
    </citation>
    <scope>NUCLEOTIDE SEQUENCE [LARGE SCALE GENOMIC DNA]</scope>
</reference>
<proteinExistence type="predicted"/>
<keyword evidence="2" id="KW-1185">Reference proteome</keyword>
<evidence type="ECO:0000313" key="2">
    <source>
        <dbReference type="Proteomes" id="UP000299102"/>
    </source>
</evidence>
<evidence type="ECO:0000313" key="1">
    <source>
        <dbReference type="EMBL" id="GBP58733.1"/>
    </source>
</evidence>
<sequence length="103" mass="11613">MSAYAPKTGATICKEKAFWEDLRNFLKNIPKEEIVHLGGAHMVIARSYGESCPRTAYDEGLALKTTLQLTDDGLKETLKKLVSMQIWYKIVVNGKQRQEGPRS</sequence>
<accession>A0A4C1X6E3</accession>
<organism evidence="1 2">
    <name type="scientific">Eumeta variegata</name>
    <name type="common">Bagworm moth</name>
    <name type="synonym">Eumeta japonica</name>
    <dbReference type="NCBI Taxonomy" id="151549"/>
    <lineage>
        <taxon>Eukaryota</taxon>
        <taxon>Metazoa</taxon>
        <taxon>Ecdysozoa</taxon>
        <taxon>Arthropoda</taxon>
        <taxon>Hexapoda</taxon>
        <taxon>Insecta</taxon>
        <taxon>Pterygota</taxon>
        <taxon>Neoptera</taxon>
        <taxon>Endopterygota</taxon>
        <taxon>Lepidoptera</taxon>
        <taxon>Glossata</taxon>
        <taxon>Ditrysia</taxon>
        <taxon>Tineoidea</taxon>
        <taxon>Psychidae</taxon>
        <taxon>Oiketicinae</taxon>
        <taxon>Eumeta</taxon>
    </lineage>
</organism>
<dbReference type="EMBL" id="BGZK01000743">
    <property type="protein sequence ID" value="GBP58733.1"/>
    <property type="molecule type" value="Genomic_DNA"/>
</dbReference>
<dbReference type="Proteomes" id="UP000299102">
    <property type="component" value="Unassembled WGS sequence"/>
</dbReference>
<gene>
    <name evidence="1" type="ORF">EVAR_35512_1</name>
</gene>
<comment type="caution">
    <text evidence="1">The sequence shown here is derived from an EMBL/GenBank/DDBJ whole genome shotgun (WGS) entry which is preliminary data.</text>
</comment>
<dbReference type="OrthoDB" id="8057532at2759"/>
<dbReference type="AlphaFoldDB" id="A0A4C1X6E3"/>